<accession>A0ABQ7W6V1</accession>
<comment type="caution">
    <text evidence="9">The sequence shown here is derived from an EMBL/GenBank/DDBJ whole genome shotgun (WGS) entry which is preliminary data.</text>
</comment>
<evidence type="ECO:0000256" key="2">
    <source>
        <dbReference type="ARBA" id="ARBA00022695"/>
    </source>
</evidence>
<dbReference type="Pfam" id="PF00078">
    <property type="entry name" value="RVT_1"/>
    <property type="match status" value="1"/>
</dbReference>
<evidence type="ECO:0000259" key="8">
    <source>
        <dbReference type="Pfam" id="PF17917"/>
    </source>
</evidence>
<evidence type="ECO:0000256" key="6">
    <source>
        <dbReference type="ARBA" id="ARBA00022918"/>
    </source>
</evidence>
<keyword evidence="3" id="KW-0540">Nuclease</keyword>
<keyword evidence="1" id="KW-0808">Transferase</keyword>
<organism evidence="9 10">
    <name type="scientific">Solanum tuberosum</name>
    <name type="common">Potato</name>
    <dbReference type="NCBI Taxonomy" id="4113"/>
    <lineage>
        <taxon>Eukaryota</taxon>
        <taxon>Viridiplantae</taxon>
        <taxon>Streptophyta</taxon>
        <taxon>Embryophyta</taxon>
        <taxon>Tracheophyta</taxon>
        <taxon>Spermatophyta</taxon>
        <taxon>Magnoliopsida</taxon>
        <taxon>eudicotyledons</taxon>
        <taxon>Gunneridae</taxon>
        <taxon>Pentapetalae</taxon>
        <taxon>asterids</taxon>
        <taxon>lamiids</taxon>
        <taxon>Solanales</taxon>
        <taxon>Solanaceae</taxon>
        <taxon>Solanoideae</taxon>
        <taxon>Solaneae</taxon>
        <taxon>Solanum</taxon>
    </lineage>
</organism>
<keyword evidence="6" id="KW-0695">RNA-directed DNA polymerase</keyword>
<evidence type="ECO:0000256" key="5">
    <source>
        <dbReference type="ARBA" id="ARBA00022801"/>
    </source>
</evidence>
<keyword evidence="5" id="KW-0378">Hydrolase</keyword>
<name>A0ABQ7W6V1_SOLTU</name>
<keyword evidence="2" id="KW-0548">Nucleotidyltransferase</keyword>
<dbReference type="InterPro" id="IPR053134">
    <property type="entry name" value="RNA-dir_DNA_polymerase"/>
</dbReference>
<dbReference type="InterPro" id="IPR041373">
    <property type="entry name" value="RT_RNaseH"/>
</dbReference>
<dbReference type="SUPFAM" id="SSF56672">
    <property type="entry name" value="DNA/RNA polymerases"/>
    <property type="match status" value="1"/>
</dbReference>
<reference evidence="9 10" key="1">
    <citation type="journal article" date="2021" name="bioRxiv">
        <title>Chromosome-scale and haplotype-resolved genome assembly of a tetraploid potato cultivar.</title>
        <authorList>
            <person name="Sun H."/>
            <person name="Jiao W.-B."/>
            <person name="Krause K."/>
            <person name="Campoy J.A."/>
            <person name="Goel M."/>
            <person name="Folz-Donahue K."/>
            <person name="Kukat C."/>
            <person name="Huettel B."/>
            <person name="Schneeberger K."/>
        </authorList>
    </citation>
    <scope>NUCLEOTIDE SEQUENCE [LARGE SCALE GENOMIC DNA]</scope>
    <source>
        <strain evidence="9">SolTubOtavaFocal</strain>
        <tissue evidence="9">Leaves</tissue>
    </source>
</reference>
<dbReference type="InterPro" id="IPR043502">
    <property type="entry name" value="DNA/RNA_pol_sf"/>
</dbReference>
<dbReference type="InterPro" id="IPR000477">
    <property type="entry name" value="RT_dom"/>
</dbReference>
<gene>
    <name evidence="9" type="ORF">KY290_007893</name>
</gene>
<keyword evidence="4" id="KW-0255">Endonuclease</keyword>
<evidence type="ECO:0000256" key="1">
    <source>
        <dbReference type="ARBA" id="ARBA00022679"/>
    </source>
</evidence>
<dbReference type="Gene3D" id="3.10.10.10">
    <property type="entry name" value="HIV Type 1 Reverse Transcriptase, subunit A, domain 1"/>
    <property type="match status" value="2"/>
</dbReference>
<proteinExistence type="predicted"/>
<dbReference type="Pfam" id="PF17917">
    <property type="entry name" value="RT_RNaseH"/>
    <property type="match status" value="1"/>
</dbReference>
<evidence type="ECO:0000313" key="10">
    <source>
        <dbReference type="Proteomes" id="UP000826656"/>
    </source>
</evidence>
<evidence type="ECO:0000313" key="9">
    <source>
        <dbReference type="EMBL" id="KAH0776482.1"/>
    </source>
</evidence>
<dbReference type="Gene3D" id="3.30.70.270">
    <property type="match status" value="2"/>
</dbReference>
<dbReference type="CDD" id="cd09274">
    <property type="entry name" value="RNase_HI_RT_Ty3"/>
    <property type="match status" value="1"/>
</dbReference>
<feature type="domain" description="Reverse transcriptase RNase H-like" evidence="8">
    <location>
        <begin position="325"/>
        <end position="409"/>
    </location>
</feature>
<protein>
    <submittedName>
        <fullName evidence="9">Uncharacterized protein</fullName>
    </submittedName>
</protein>
<dbReference type="InterPro" id="IPR043128">
    <property type="entry name" value="Rev_trsase/Diguanyl_cyclase"/>
</dbReference>
<evidence type="ECO:0000256" key="4">
    <source>
        <dbReference type="ARBA" id="ARBA00022759"/>
    </source>
</evidence>
<dbReference type="EMBL" id="JAIVGD010000003">
    <property type="protein sequence ID" value="KAH0776482.1"/>
    <property type="molecule type" value="Genomic_DNA"/>
</dbReference>
<feature type="domain" description="Reverse transcriptase" evidence="7">
    <location>
        <begin position="150"/>
        <end position="269"/>
    </location>
</feature>
<dbReference type="PANTHER" id="PTHR24559">
    <property type="entry name" value="TRANSPOSON TY3-I GAG-POL POLYPROTEIN"/>
    <property type="match status" value="1"/>
</dbReference>
<dbReference type="CDD" id="cd01647">
    <property type="entry name" value="RT_LTR"/>
    <property type="match status" value="1"/>
</dbReference>
<dbReference type="PANTHER" id="PTHR24559:SF444">
    <property type="entry name" value="REVERSE TRANSCRIPTASE DOMAIN-CONTAINING PROTEIN"/>
    <property type="match status" value="1"/>
</dbReference>
<evidence type="ECO:0000256" key="3">
    <source>
        <dbReference type="ARBA" id="ARBA00022722"/>
    </source>
</evidence>
<dbReference type="Proteomes" id="UP000826656">
    <property type="component" value="Unassembled WGS sequence"/>
</dbReference>
<sequence>MGAIKPSLLQLLHQTELHLDERLQGQAKKETVFMLSLVAESKRIRQILSLDSSCQVPVSSELVIELKSSSAVPKSRFISYLKARKEFSEVFPDDLLGVPLEREIDFGIDVLLHTRPISIPPYRMAPAELKELKEQLKDLLEKGFIRPSVSPWGALIDLRSGYHQLRVMECDIPKIAFRTRYGHYEFLVMSFGLTNTPATFIDLMNKVFKPYLGMFVIVFIDDILIYSWKKEDHASHLRIVLQTLKDRELYAKFSKCEFWLEYVAFLGHIVSGEGIKVDTQKIEVVENWPRPTSPTDIGSFFGLAGYYRRLTTAPVLTLPEGIQGFVVYIGASRVGLGCVLMQNGKVISYASRQLKVHENNYPTHDLELAVVVFALKIWHHYLYGVHVDVFTDHKSLQYVFTQKQLNLRQRGLSMGSTAHFEEDKKELAQEVHRLERLGVRLMDSTEGGVVVMNETESSLVSEVKGKQDQDPLLLELKASVHKQRLMAFEQGGDGVLSYHSSIQMAPYEALYGRRCISPIGWFEVGEAGLIGPYLVHQAMGKVKVIQERLKTV</sequence>
<evidence type="ECO:0000259" key="7">
    <source>
        <dbReference type="Pfam" id="PF00078"/>
    </source>
</evidence>
<keyword evidence="10" id="KW-1185">Reference proteome</keyword>